<dbReference type="Gene3D" id="2.40.170.20">
    <property type="entry name" value="TonB-dependent receptor, beta-barrel domain"/>
    <property type="match status" value="1"/>
</dbReference>
<evidence type="ECO:0000256" key="10">
    <source>
        <dbReference type="RuleBase" id="RU003357"/>
    </source>
</evidence>
<keyword evidence="11" id="KW-0732">Signal</keyword>
<evidence type="ECO:0000259" key="13">
    <source>
        <dbReference type="Pfam" id="PF07715"/>
    </source>
</evidence>
<dbReference type="EMBL" id="FWFS01000010">
    <property type="protein sequence ID" value="SLN60373.1"/>
    <property type="molecule type" value="Genomic_DNA"/>
</dbReference>
<feature type="signal peptide" evidence="11">
    <location>
        <begin position="1"/>
        <end position="26"/>
    </location>
</feature>
<dbReference type="InterPro" id="IPR000531">
    <property type="entry name" value="Beta-barrel_TonB"/>
</dbReference>
<name>A0A1Y5THC9_9RHOB</name>
<keyword evidence="14" id="KW-0675">Receptor</keyword>
<dbReference type="Pfam" id="PF00593">
    <property type="entry name" value="TonB_dep_Rec_b-barrel"/>
    <property type="match status" value="1"/>
</dbReference>
<evidence type="ECO:0000256" key="4">
    <source>
        <dbReference type="ARBA" id="ARBA00022452"/>
    </source>
</evidence>
<dbReference type="AlphaFoldDB" id="A0A1Y5THC9"/>
<evidence type="ECO:0000256" key="8">
    <source>
        <dbReference type="ARBA" id="ARBA00023237"/>
    </source>
</evidence>
<dbReference type="CDD" id="cd01347">
    <property type="entry name" value="ligand_gated_channel"/>
    <property type="match status" value="1"/>
</dbReference>
<keyword evidence="4 9" id="KW-1134">Transmembrane beta strand</keyword>
<evidence type="ECO:0000256" key="2">
    <source>
        <dbReference type="ARBA" id="ARBA00009810"/>
    </source>
</evidence>
<keyword evidence="3 9" id="KW-0813">Transport</keyword>
<comment type="similarity">
    <text evidence="2 9 10">Belongs to the TonB-dependent receptor family.</text>
</comment>
<dbReference type="OrthoDB" id="9796221at2"/>
<evidence type="ECO:0000313" key="15">
    <source>
        <dbReference type="Proteomes" id="UP000193862"/>
    </source>
</evidence>
<feature type="domain" description="TonB-dependent receptor plug" evidence="13">
    <location>
        <begin position="48"/>
        <end position="162"/>
    </location>
</feature>
<reference evidence="14 15" key="1">
    <citation type="submission" date="2017-03" db="EMBL/GenBank/DDBJ databases">
        <authorList>
            <person name="Afonso C.L."/>
            <person name="Miller P.J."/>
            <person name="Scott M.A."/>
            <person name="Spackman E."/>
            <person name="Goraichik I."/>
            <person name="Dimitrov K.M."/>
            <person name="Suarez D.L."/>
            <person name="Swayne D.E."/>
        </authorList>
    </citation>
    <scope>NUCLEOTIDE SEQUENCE [LARGE SCALE GENOMIC DNA]</scope>
    <source>
        <strain evidence="14 15">CECT 8620</strain>
    </source>
</reference>
<feature type="domain" description="TonB-dependent receptor-like beta-barrel" evidence="12">
    <location>
        <begin position="245"/>
        <end position="658"/>
    </location>
</feature>
<dbReference type="Gene3D" id="2.170.130.10">
    <property type="entry name" value="TonB-dependent receptor, plug domain"/>
    <property type="match status" value="1"/>
</dbReference>
<dbReference type="SUPFAM" id="SSF56935">
    <property type="entry name" value="Porins"/>
    <property type="match status" value="1"/>
</dbReference>
<keyword evidence="15" id="KW-1185">Reference proteome</keyword>
<evidence type="ECO:0000256" key="3">
    <source>
        <dbReference type="ARBA" id="ARBA00022448"/>
    </source>
</evidence>
<keyword evidence="8 9" id="KW-0998">Cell outer membrane</keyword>
<dbReference type="GO" id="GO:0015344">
    <property type="term" value="F:siderophore uptake transmembrane transporter activity"/>
    <property type="evidence" value="ECO:0007669"/>
    <property type="project" value="TreeGrafter"/>
</dbReference>
<dbReference type="Proteomes" id="UP000193862">
    <property type="component" value="Unassembled WGS sequence"/>
</dbReference>
<keyword evidence="5 9" id="KW-0812">Transmembrane</keyword>
<protein>
    <submittedName>
        <fullName evidence="14">TonB-dependent heme receptor A</fullName>
    </submittedName>
</protein>
<dbReference type="PANTHER" id="PTHR30069">
    <property type="entry name" value="TONB-DEPENDENT OUTER MEMBRANE RECEPTOR"/>
    <property type="match status" value="1"/>
</dbReference>
<evidence type="ECO:0000256" key="9">
    <source>
        <dbReference type="PROSITE-ProRule" id="PRU01360"/>
    </source>
</evidence>
<dbReference type="InterPro" id="IPR036942">
    <property type="entry name" value="Beta-barrel_TonB_sf"/>
</dbReference>
<dbReference type="InterPro" id="IPR037066">
    <property type="entry name" value="Plug_dom_sf"/>
</dbReference>
<dbReference type="GO" id="GO:0009279">
    <property type="term" value="C:cell outer membrane"/>
    <property type="evidence" value="ECO:0007669"/>
    <property type="project" value="UniProtKB-SubCell"/>
</dbReference>
<gene>
    <name evidence="14" type="primary">tdhA</name>
    <name evidence="14" type="ORF">AQS8620_02719</name>
</gene>
<feature type="chain" id="PRO_5012486765" evidence="11">
    <location>
        <begin position="27"/>
        <end position="685"/>
    </location>
</feature>
<dbReference type="InterPro" id="IPR012910">
    <property type="entry name" value="Plug_dom"/>
</dbReference>
<dbReference type="GO" id="GO:0044718">
    <property type="term" value="P:siderophore transmembrane transport"/>
    <property type="evidence" value="ECO:0007669"/>
    <property type="project" value="TreeGrafter"/>
</dbReference>
<evidence type="ECO:0000256" key="7">
    <source>
        <dbReference type="ARBA" id="ARBA00023136"/>
    </source>
</evidence>
<dbReference type="RefSeq" id="WP_085837469.1">
    <property type="nucleotide sequence ID" value="NZ_FWFS01000010.1"/>
</dbReference>
<proteinExistence type="inferred from homology"/>
<dbReference type="Pfam" id="PF07715">
    <property type="entry name" value="Plug"/>
    <property type="match status" value="1"/>
</dbReference>
<evidence type="ECO:0000256" key="6">
    <source>
        <dbReference type="ARBA" id="ARBA00023077"/>
    </source>
</evidence>
<evidence type="ECO:0000256" key="11">
    <source>
        <dbReference type="SAM" id="SignalP"/>
    </source>
</evidence>
<comment type="subcellular location">
    <subcellularLocation>
        <location evidence="1 9">Cell outer membrane</location>
        <topology evidence="1 9">Multi-pass membrane protein</topology>
    </subcellularLocation>
</comment>
<evidence type="ECO:0000259" key="12">
    <source>
        <dbReference type="Pfam" id="PF00593"/>
    </source>
</evidence>
<evidence type="ECO:0000256" key="5">
    <source>
        <dbReference type="ARBA" id="ARBA00022692"/>
    </source>
</evidence>
<dbReference type="PROSITE" id="PS52016">
    <property type="entry name" value="TONB_DEPENDENT_REC_3"/>
    <property type="match status" value="1"/>
</dbReference>
<dbReference type="PANTHER" id="PTHR30069:SF41">
    <property type="entry name" value="HEME_HEMOPEXIN UTILIZATION PROTEIN C"/>
    <property type="match status" value="1"/>
</dbReference>
<accession>A0A1Y5THC9</accession>
<dbReference type="InterPro" id="IPR039426">
    <property type="entry name" value="TonB-dep_rcpt-like"/>
</dbReference>
<evidence type="ECO:0000313" key="14">
    <source>
        <dbReference type="EMBL" id="SLN60373.1"/>
    </source>
</evidence>
<organism evidence="14 15">
    <name type="scientific">Aquimixticola soesokkakensis</name>
    <dbReference type="NCBI Taxonomy" id="1519096"/>
    <lineage>
        <taxon>Bacteria</taxon>
        <taxon>Pseudomonadati</taxon>
        <taxon>Pseudomonadota</taxon>
        <taxon>Alphaproteobacteria</taxon>
        <taxon>Rhodobacterales</taxon>
        <taxon>Paracoccaceae</taxon>
        <taxon>Aquimixticola</taxon>
    </lineage>
</organism>
<keyword evidence="6 10" id="KW-0798">TonB box</keyword>
<keyword evidence="7 9" id="KW-0472">Membrane</keyword>
<sequence length="685" mass="74158">MNTRSRLLASTVVLAALPLCALPALAQDVEDMFLGTIVIGESRRGIQTDTADSVTVITQEEIDARQASSMAELLDSVPNVALVNGSQPQGAAVSIRGLGTQSGTYGTDGKVAVVVDGVASGAEEIYRNGAMMALEPELFRTVTVTRGPAESFRYSSGAIGGTIEAETKEASDFLDGDDTFALRQKLGYESNGNGYSTSTILAFAPDSKLDVIAFLGYRSVGDRKDGSGTTQDATGFDQPSALLKANYAFNDAHKLTFSVSYNEVPEYDVPYNAYLPSWSDTLVDRETKDSTAYLAYRYNPIDNDLINVEARLTYKKEDMRIFDVAGTSTSGIYNADHSTETYALRLENEARFATGALGHSLLTGVEVKQRERSSTLLAGDYIGYNDASAPGGYDTSFSLYVTDEIALGDKLTLTPQLRYEEQTLRSEGNDYDAVSYTTVYGVPDGATYRAKATTGALSARYELTPDLAVFGSAAYNENLPILDDLRSDAYREQSEKARTFELGLSYDAVSVLTGSDALRAKFTAFDTAIWDGTTYSGVDSARLKGAEVELSYVHPSFYADVNAARTRGTINGTDEDYKWAPADALQVTLGKKMLAEQLDLSVEAKHAWAQNRTPDTNATYYPGTVPSQAYTVYTVSAGYTPNAGLAEGIEFRATVENLFDETYRPYLSTRNATGRSLKLSLSKTF</sequence>
<evidence type="ECO:0000256" key="1">
    <source>
        <dbReference type="ARBA" id="ARBA00004571"/>
    </source>
</evidence>